<accession>A0A5J6VKH2</accession>
<proteinExistence type="predicted"/>
<sequence>MSSTEEKCTMCDNGLTDYEWWCNDCANSNIITWECIRCGNMWSPDYSDEACYSDCCLPMMESDVDNDELRFCTVSGETIWPENTQCDGCDLHDDKCNPTYAYKQSECKLKDY</sequence>
<dbReference type="EMBL" id="MN448287">
    <property type="protein sequence ID" value="QFG74383.1"/>
    <property type="molecule type" value="Genomic_DNA"/>
</dbReference>
<protein>
    <submittedName>
        <fullName evidence="1">Uncharacterized protein</fullName>
    </submittedName>
</protein>
<name>A0A5J6VKH2_9VIRU</name>
<reference evidence="1" key="1">
    <citation type="journal article" date="2019" name="Philos. Trans. R. Soc. Lond., B, Biol. Sci.">
        <title>Targeted metagenomic recovery of four divergent viruses reveals shared and distinctive characteristics of giant viruses of marine eukaryotes.</title>
        <authorList>
            <person name="Needham D.M."/>
            <person name="Poirier C."/>
            <person name="Hehenberger E."/>
            <person name="Jimenez V."/>
            <person name="Swalwell J.E."/>
            <person name="Santoro A.E."/>
            <person name="Worden A.Z."/>
        </authorList>
    </citation>
    <scope>NUCLEOTIDE SEQUENCE</scope>
    <source>
        <strain evidence="1">MPacV-611</strain>
    </source>
</reference>
<evidence type="ECO:0000313" key="1">
    <source>
        <dbReference type="EMBL" id="QFG74383.1"/>
    </source>
</evidence>
<organism evidence="1">
    <name type="scientific">Megaviridae environmental sample</name>
    <dbReference type="NCBI Taxonomy" id="1737588"/>
    <lineage>
        <taxon>Viruses</taxon>
        <taxon>Varidnaviria</taxon>
        <taxon>Bamfordvirae</taxon>
        <taxon>Nucleocytoviricota</taxon>
        <taxon>Megaviricetes</taxon>
        <taxon>Imitervirales</taxon>
        <taxon>Mimiviridae</taxon>
        <taxon>environmental samples</taxon>
    </lineage>
</organism>